<proteinExistence type="predicted"/>
<gene>
    <name evidence="2" type="ORF">A3B31_00345</name>
</gene>
<dbReference type="EMBL" id="MHKN01000004">
    <property type="protein sequence ID" value="OGY92972.1"/>
    <property type="molecule type" value="Genomic_DNA"/>
</dbReference>
<dbReference type="PROSITE" id="PS50801">
    <property type="entry name" value="STAS"/>
    <property type="match status" value="1"/>
</dbReference>
<reference evidence="2 3" key="1">
    <citation type="journal article" date="2016" name="Nat. Commun.">
        <title>Thousands of microbial genomes shed light on interconnected biogeochemical processes in an aquifer system.</title>
        <authorList>
            <person name="Anantharaman K."/>
            <person name="Brown C.T."/>
            <person name="Hug L.A."/>
            <person name="Sharon I."/>
            <person name="Castelle C.J."/>
            <person name="Probst A.J."/>
            <person name="Thomas B.C."/>
            <person name="Singh A."/>
            <person name="Wilkins M.J."/>
            <person name="Karaoz U."/>
            <person name="Brodie E.L."/>
            <person name="Williams K.H."/>
            <person name="Hubbard S.S."/>
            <person name="Banfield J.F."/>
        </authorList>
    </citation>
    <scope>NUCLEOTIDE SEQUENCE [LARGE SCALE GENOMIC DNA]</scope>
</reference>
<accession>A0A1G2BV26</accession>
<protein>
    <recommendedName>
        <fullName evidence="1">STAS domain-containing protein</fullName>
    </recommendedName>
</protein>
<evidence type="ECO:0000313" key="3">
    <source>
        <dbReference type="Proteomes" id="UP000177349"/>
    </source>
</evidence>
<dbReference type="Pfam" id="PF01740">
    <property type="entry name" value="STAS"/>
    <property type="match status" value="1"/>
</dbReference>
<evidence type="ECO:0000259" key="1">
    <source>
        <dbReference type="PROSITE" id="PS50801"/>
    </source>
</evidence>
<dbReference type="Proteomes" id="UP000177349">
    <property type="component" value="Unassembled WGS sequence"/>
</dbReference>
<dbReference type="SUPFAM" id="SSF52091">
    <property type="entry name" value="SpoIIaa-like"/>
    <property type="match status" value="1"/>
</dbReference>
<evidence type="ECO:0000313" key="2">
    <source>
        <dbReference type="EMBL" id="OGY92972.1"/>
    </source>
</evidence>
<organism evidence="2 3">
    <name type="scientific">Candidatus Komeilibacteria bacterium RIFCSPLOWO2_01_FULL_53_11</name>
    <dbReference type="NCBI Taxonomy" id="1798552"/>
    <lineage>
        <taxon>Bacteria</taxon>
        <taxon>Candidatus Komeiliibacteriota</taxon>
    </lineage>
</organism>
<feature type="domain" description="STAS" evidence="1">
    <location>
        <begin position="1"/>
        <end position="94"/>
    </location>
</feature>
<comment type="caution">
    <text evidence="2">The sequence shown here is derived from an EMBL/GenBank/DDBJ whole genome shotgun (WGS) entry which is preliminary data.</text>
</comment>
<dbReference type="Gene3D" id="3.30.750.24">
    <property type="entry name" value="STAS domain"/>
    <property type="match status" value="1"/>
</dbReference>
<name>A0A1G2BV26_9BACT</name>
<sequence length="124" mass="13509">MRIDITETEGVTTLVLSGALVDPGPVAELHLMIDQLLEAGRKKLSLDLRSLSVIDTVGMAEIFDATRRARKVGAEVLLITLTMIEGQVVTRVLKLDVHIESCETDEKGLAAVNGGRRKNDTNRD</sequence>
<dbReference type="InterPro" id="IPR002645">
    <property type="entry name" value="STAS_dom"/>
</dbReference>
<dbReference type="InterPro" id="IPR036513">
    <property type="entry name" value="STAS_dom_sf"/>
</dbReference>
<dbReference type="AlphaFoldDB" id="A0A1G2BV26"/>